<proteinExistence type="predicted"/>
<sequence length="193" mass="22632">MNNFSSGSYWSDRSDLLYYRYVDYMIRTIGRDASSLLDVGSGNCPYLEWFDWIPGRYSIDLEKPYQSEDVVGIKGNIFDVQLTMHFDVLTCLQVLEHVPDAGSFAQRLLQMANTLVVSVPYKWPKGKDKDHVHDPVDETKLEKWFGRKPNYSIVVREPFLWVCHERIICIYDSDPEKKYGVSDRFERIMRIAQ</sequence>
<gene>
    <name evidence="1" type="ORF">HHL14_26295</name>
</gene>
<evidence type="ECO:0008006" key="3">
    <source>
        <dbReference type="Google" id="ProtNLM"/>
    </source>
</evidence>
<reference evidence="1 2" key="1">
    <citation type="submission" date="2020-04" db="EMBL/GenBank/DDBJ databases">
        <title>Paraburkholderia sp. G-4-1-8 isolated from soil.</title>
        <authorList>
            <person name="Dahal R.H."/>
        </authorList>
    </citation>
    <scope>NUCLEOTIDE SEQUENCE [LARGE SCALE GENOMIC DNA]</scope>
    <source>
        <strain evidence="1 2">G-4-1-8</strain>
    </source>
</reference>
<protein>
    <recommendedName>
        <fullName evidence="3">Methyltransferase domain-containing protein</fullName>
    </recommendedName>
</protein>
<evidence type="ECO:0000313" key="1">
    <source>
        <dbReference type="EMBL" id="NML34329.1"/>
    </source>
</evidence>
<evidence type="ECO:0000313" key="2">
    <source>
        <dbReference type="Proteomes" id="UP000583127"/>
    </source>
</evidence>
<dbReference type="Gene3D" id="3.40.50.150">
    <property type="entry name" value="Vaccinia Virus protein VP39"/>
    <property type="match status" value="1"/>
</dbReference>
<dbReference type="RefSeq" id="WP_169500509.1">
    <property type="nucleotide sequence ID" value="NZ_JABBFZ010000020.1"/>
</dbReference>
<comment type="caution">
    <text evidence="1">The sequence shown here is derived from an EMBL/GenBank/DDBJ whole genome shotgun (WGS) entry which is preliminary data.</text>
</comment>
<dbReference type="AlphaFoldDB" id="A0A7Y0A0N6"/>
<organism evidence="1 2">
    <name type="scientific">Paraburkholderia antibiotica</name>
    <dbReference type="NCBI Taxonomy" id="2728839"/>
    <lineage>
        <taxon>Bacteria</taxon>
        <taxon>Pseudomonadati</taxon>
        <taxon>Pseudomonadota</taxon>
        <taxon>Betaproteobacteria</taxon>
        <taxon>Burkholderiales</taxon>
        <taxon>Burkholderiaceae</taxon>
        <taxon>Paraburkholderia</taxon>
    </lineage>
</organism>
<dbReference type="SUPFAM" id="SSF53335">
    <property type="entry name" value="S-adenosyl-L-methionine-dependent methyltransferases"/>
    <property type="match status" value="1"/>
</dbReference>
<name>A0A7Y0A0N6_9BURK</name>
<dbReference type="Proteomes" id="UP000583127">
    <property type="component" value="Unassembled WGS sequence"/>
</dbReference>
<keyword evidence="2" id="KW-1185">Reference proteome</keyword>
<dbReference type="InterPro" id="IPR029063">
    <property type="entry name" value="SAM-dependent_MTases_sf"/>
</dbReference>
<dbReference type="EMBL" id="JABBFZ010000020">
    <property type="protein sequence ID" value="NML34329.1"/>
    <property type="molecule type" value="Genomic_DNA"/>
</dbReference>
<accession>A0A7Y0A0N6</accession>